<dbReference type="Gene3D" id="3.40.50.1240">
    <property type="entry name" value="Phosphoglycerate mutase-like"/>
    <property type="match status" value="1"/>
</dbReference>
<reference evidence="4" key="1">
    <citation type="journal article" date="2019" name="Int. J. Syst. Evol. Microbiol.">
        <title>The Global Catalogue of Microorganisms (GCM) 10K type strain sequencing project: providing services to taxonomists for standard genome sequencing and annotation.</title>
        <authorList>
            <consortium name="The Broad Institute Genomics Platform"/>
            <consortium name="The Broad Institute Genome Sequencing Center for Infectious Disease"/>
            <person name="Wu L."/>
            <person name="Ma J."/>
        </authorList>
    </citation>
    <scope>NUCLEOTIDE SEQUENCE [LARGE SCALE GENOMIC DNA]</scope>
    <source>
        <strain evidence="4">CCTCC AB 2017081</strain>
    </source>
</reference>
<name>A0ABV7Z5T6_9DEIO</name>
<dbReference type="PANTHER" id="PTHR48100">
    <property type="entry name" value="BROAD-SPECIFICITY PHOSPHATASE YOR283W-RELATED"/>
    <property type="match status" value="1"/>
</dbReference>
<keyword evidence="4" id="KW-1185">Reference proteome</keyword>
<evidence type="ECO:0000313" key="4">
    <source>
        <dbReference type="Proteomes" id="UP001595803"/>
    </source>
</evidence>
<evidence type="ECO:0000313" key="3">
    <source>
        <dbReference type="EMBL" id="MFC3832806.1"/>
    </source>
</evidence>
<dbReference type="Pfam" id="PF00300">
    <property type="entry name" value="His_Phos_1"/>
    <property type="match status" value="1"/>
</dbReference>
<dbReference type="InterPro" id="IPR050275">
    <property type="entry name" value="PGM_Phosphatase"/>
</dbReference>
<evidence type="ECO:0000256" key="2">
    <source>
        <dbReference type="ARBA" id="ARBA00023235"/>
    </source>
</evidence>
<dbReference type="SUPFAM" id="SSF53254">
    <property type="entry name" value="Phosphoglycerate mutase-like"/>
    <property type="match status" value="1"/>
</dbReference>
<dbReference type="PANTHER" id="PTHR48100:SF1">
    <property type="entry name" value="HISTIDINE PHOSPHATASE FAMILY PROTEIN-RELATED"/>
    <property type="match status" value="1"/>
</dbReference>
<sequence>MTLVLARHGESAGNIEQVFRGPASQSDGLTDQGEAQARALGLHLATLALPAPRVYASAYRRAQATAQAIADALGTGVTVLDGVQEVDCGEWVGRAYTDMHTHRGEVLGADGAPDFPGGESAAGVAARFRAALEPLLGGDHTPIVVSHGFALQALLIDLLPGDGAAAWADGRYAHGNAAYTVLNREDDVWTVELLAREV</sequence>
<dbReference type="InterPro" id="IPR001345">
    <property type="entry name" value="PG/BPGM_mutase_AS"/>
</dbReference>
<dbReference type="CDD" id="cd07067">
    <property type="entry name" value="HP_PGM_like"/>
    <property type="match status" value="1"/>
</dbReference>
<keyword evidence="2" id="KW-0413">Isomerase</keyword>
<comment type="caution">
    <text evidence="3">The sequence shown here is derived from an EMBL/GenBank/DDBJ whole genome shotgun (WGS) entry which is preliminary data.</text>
</comment>
<dbReference type="SMART" id="SM00855">
    <property type="entry name" value="PGAM"/>
    <property type="match status" value="1"/>
</dbReference>
<evidence type="ECO:0000256" key="1">
    <source>
        <dbReference type="ARBA" id="ARBA00023152"/>
    </source>
</evidence>
<proteinExistence type="predicted"/>
<dbReference type="PROSITE" id="PS00175">
    <property type="entry name" value="PG_MUTASE"/>
    <property type="match status" value="1"/>
</dbReference>
<dbReference type="InterPro" id="IPR013078">
    <property type="entry name" value="His_Pase_superF_clade-1"/>
</dbReference>
<gene>
    <name evidence="3" type="ORF">ACFOSB_08045</name>
</gene>
<dbReference type="RefSeq" id="WP_322473952.1">
    <property type="nucleotide sequence ID" value="NZ_JBHRZG010000008.1"/>
</dbReference>
<dbReference type="EMBL" id="JBHRZG010000008">
    <property type="protein sequence ID" value="MFC3832806.1"/>
    <property type="molecule type" value="Genomic_DNA"/>
</dbReference>
<keyword evidence="3" id="KW-0378">Hydrolase</keyword>
<dbReference type="EC" id="3.1.3.-" evidence="3"/>
<accession>A0ABV7Z5T6</accession>
<dbReference type="GO" id="GO:0016787">
    <property type="term" value="F:hydrolase activity"/>
    <property type="evidence" value="ECO:0007669"/>
    <property type="project" value="UniProtKB-KW"/>
</dbReference>
<keyword evidence="1" id="KW-0324">Glycolysis</keyword>
<protein>
    <submittedName>
        <fullName evidence="3">Histidine phosphatase family protein</fullName>
        <ecNumber evidence="3">3.1.3.-</ecNumber>
    </submittedName>
</protein>
<dbReference type="InterPro" id="IPR029033">
    <property type="entry name" value="His_PPase_superfam"/>
</dbReference>
<dbReference type="Proteomes" id="UP001595803">
    <property type="component" value="Unassembled WGS sequence"/>
</dbReference>
<organism evidence="3 4">
    <name type="scientific">Deinococcus rufus</name>
    <dbReference type="NCBI Taxonomy" id="2136097"/>
    <lineage>
        <taxon>Bacteria</taxon>
        <taxon>Thermotogati</taxon>
        <taxon>Deinococcota</taxon>
        <taxon>Deinococci</taxon>
        <taxon>Deinococcales</taxon>
        <taxon>Deinococcaceae</taxon>
        <taxon>Deinococcus</taxon>
    </lineage>
</organism>